<accession>A0A915CT87</accession>
<dbReference type="WBParaSite" id="jg11894">
    <property type="protein sequence ID" value="jg11894"/>
    <property type="gene ID" value="jg11894"/>
</dbReference>
<sequence length="67" mass="7710">MWMFNSSWDSFNGIQSRDELRQPDEGMNQTKYIDQHHGLEEHPDQVGGNEGRVVMAHRVEPPACRTG</sequence>
<reference evidence="2" key="1">
    <citation type="submission" date="2022-11" db="UniProtKB">
        <authorList>
            <consortium name="WormBaseParasite"/>
        </authorList>
    </citation>
    <scope>IDENTIFICATION</scope>
</reference>
<name>A0A915CT87_9BILA</name>
<evidence type="ECO:0000313" key="2">
    <source>
        <dbReference type="WBParaSite" id="jg11894"/>
    </source>
</evidence>
<protein>
    <submittedName>
        <fullName evidence="2">Uncharacterized protein</fullName>
    </submittedName>
</protein>
<dbReference type="AlphaFoldDB" id="A0A915CT87"/>
<proteinExistence type="predicted"/>
<dbReference type="Proteomes" id="UP000887574">
    <property type="component" value="Unplaced"/>
</dbReference>
<keyword evidence="1" id="KW-1185">Reference proteome</keyword>
<organism evidence="1 2">
    <name type="scientific">Ditylenchus dipsaci</name>
    <dbReference type="NCBI Taxonomy" id="166011"/>
    <lineage>
        <taxon>Eukaryota</taxon>
        <taxon>Metazoa</taxon>
        <taxon>Ecdysozoa</taxon>
        <taxon>Nematoda</taxon>
        <taxon>Chromadorea</taxon>
        <taxon>Rhabditida</taxon>
        <taxon>Tylenchina</taxon>
        <taxon>Tylenchomorpha</taxon>
        <taxon>Sphaerularioidea</taxon>
        <taxon>Anguinidae</taxon>
        <taxon>Anguininae</taxon>
        <taxon>Ditylenchus</taxon>
    </lineage>
</organism>
<evidence type="ECO:0000313" key="1">
    <source>
        <dbReference type="Proteomes" id="UP000887574"/>
    </source>
</evidence>